<accession>A0A916VWL2</accession>
<keyword evidence="2" id="KW-0963">Cytoplasm</keyword>
<dbReference type="InterPro" id="IPR012156">
    <property type="entry name" value="Cold_shock_CspA"/>
</dbReference>
<evidence type="ECO:0000259" key="4">
    <source>
        <dbReference type="PROSITE" id="PS51857"/>
    </source>
</evidence>
<evidence type="ECO:0000256" key="1">
    <source>
        <dbReference type="ARBA" id="ARBA00004496"/>
    </source>
</evidence>
<keyword evidence="6" id="KW-1185">Reference proteome</keyword>
<dbReference type="PIRSF" id="PIRSF002599">
    <property type="entry name" value="Cold_shock_A"/>
    <property type="match status" value="1"/>
</dbReference>
<protein>
    <submittedName>
        <fullName evidence="5">Cold-shock protein</fullName>
    </submittedName>
</protein>
<sequence length="70" mass="7403">MATGTVKWFNTQKGYGFIQPDEGGADVFVHISAVQNSGLTALDEGQKISYEIVKDKRTGKSAAGNLVAAD</sequence>
<evidence type="ECO:0000256" key="2">
    <source>
        <dbReference type="ARBA" id="ARBA00022490"/>
    </source>
</evidence>
<dbReference type="GO" id="GO:0005829">
    <property type="term" value="C:cytosol"/>
    <property type="evidence" value="ECO:0007669"/>
    <property type="project" value="UniProtKB-ARBA"/>
</dbReference>
<dbReference type="SMART" id="SM00357">
    <property type="entry name" value="CSP"/>
    <property type="match status" value="1"/>
</dbReference>
<dbReference type="PANTHER" id="PTHR11544">
    <property type="entry name" value="COLD SHOCK DOMAIN CONTAINING PROTEINS"/>
    <property type="match status" value="1"/>
</dbReference>
<comment type="caution">
    <text evidence="5">The sequence shown here is derived from an EMBL/GenBank/DDBJ whole genome shotgun (WGS) entry which is preliminary data.</text>
</comment>
<dbReference type="AlphaFoldDB" id="A0A916VWL2"/>
<dbReference type="Proteomes" id="UP000596977">
    <property type="component" value="Unassembled WGS sequence"/>
</dbReference>
<dbReference type="InterPro" id="IPR011129">
    <property type="entry name" value="CSD"/>
</dbReference>
<dbReference type="EMBL" id="BMKB01000002">
    <property type="protein sequence ID" value="GGA45541.1"/>
    <property type="molecule type" value="Genomic_DNA"/>
</dbReference>
<dbReference type="Gene3D" id="2.40.50.140">
    <property type="entry name" value="Nucleic acid-binding proteins"/>
    <property type="match status" value="1"/>
</dbReference>
<dbReference type="FunFam" id="2.40.50.140:FF:000006">
    <property type="entry name" value="Cold shock protein CspC"/>
    <property type="match status" value="1"/>
</dbReference>
<dbReference type="SUPFAM" id="SSF50249">
    <property type="entry name" value="Nucleic acid-binding proteins"/>
    <property type="match status" value="1"/>
</dbReference>
<dbReference type="PROSITE" id="PS00352">
    <property type="entry name" value="CSD_1"/>
    <property type="match status" value="1"/>
</dbReference>
<dbReference type="CDD" id="cd04458">
    <property type="entry name" value="CSP_CDS"/>
    <property type="match status" value="1"/>
</dbReference>
<evidence type="ECO:0000313" key="6">
    <source>
        <dbReference type="Proteomes" id="UP000596977"/>
    </source>
</evidence>
<reference evidence="5 6" key="1">
    <citation type="journal article" date="2014" name="Int. J. Syst. Evol. Microbiol.">
        <title>Complete genome sequence of Corynebacterium casei LMG S-19264T (=DSM 44701T), isolated from a smear-ripened cheese.</title>
        <authorList>
            <consortium name="US DOE Joint Genome Institute (JGI-PGF)"/>
            <person name="Walter F."/>
            <person name="Albersmeier A."/>
            <person name="Kalinowski J."/>
            <person name="Ruckert C."/>
        </authorList>
    </citation>
    <scope>NUCLEOTIDE SEQUENCE [LARGE SCALE GENOMIC DNA]</scope>
    <source>
        <strain evidence="5 6">CGMCC 1.15896</strain>
    </source>
</reference>
<dbReference type="OrthoDB" id="9801414at2"/>
<name>A0A916VWL2_9HYPH</name>
<dbReference type="InterPro" id="IPR019844">
    <property type="entry name" value="CSD_CS"/>
</dbReference>
<proteinExistence type="predicted"/>
<dbReference type="GO" id="GO:0003676">
    <property type="term" value="F:nucleic acid binding"/>
    <property type="evidence" value="ECO:0007669"/>
    <property type="project" value="InterPro"/>
</dbReference>
<dbReference type="InterPro" id="IPR050181">
    <property type="entry name" value="Cold_shock_domain"/>
</dbReference>
<evidence type="ECO:0000256" key="3">
    <source>
        <dbReference type="RuleBase" id="RU000408"/>
    </source>
</evidence>
<organism evidence="5 6">
    <name type="scientific">Pelagibacterium lentulum</name>
    <dbReference type="NCBI Taxonomy" id="2029865"/>
    <lineage>
        <taxon>Bacteria</taxon>
        <taxon>Pseudomonadati</taxon>
        <taxon>Pseudomonadota</taxon>
        <taxon>Alphaproteobacteria</taxon>
        <taxon>Hyphomicrobiales</taxon>
        <taxon>Devosiaceae</taxon>
        <taxon>Pelagibacterium</taxon>
    </lineage>
</organism>
<dbReference type="PRINTS" id="PR00050">
    <property type="entry name" value="COLDSHOCK"/>
</dbReference>
<dbReference type="InterPro" id="IPR012340">
    <property type="entry name" value="NA-bd_OB-fold"/>
</dbReference>
<dbReference type="RefSeq" id="WP_127072886.1">
    <property type="nucleotide sequence ID" value="NZ_BMKB01000002.1"/>
</dbReference>
<comment type="subcellular location">
    <subcellularLocation>
        <location evidence="1 3">Cytoplasm</location>
    </subcellularLocation>
</comment>
<dbReference type="PROSITE" id="PS51857">
    <property type="entry name" value="CSD_2"/>
    <property type="match status" value="1"/>
</dbReference>
<dbReference type="Pfam" id="PF00313">
    <property type="entry name" value="CSD"/>
    <property type="match status" value="1"/>
</dbReference>
<feature type="domain" description="CSD" evidence="4">
    <location>
        <begin position="1"/>
        <end position="68"/>
    </location>
</feature>
<evidence type="ECO:0000313" key="5">
    <source>
        <dbReference type="EMBL" id="GGA45541.1"/>
    </source>
</evidence>
<gene>
    <name evidence="5" type="primary">cspA</name>
    <name evidence="5" type="ORF">GCM10011499_14080</name>
</gene>
<dbReference type="InterPro" id="IPR002059">
    <property type="entry name" value="CSP_DNA-bd"/>
</dbReference>